<protein>
    <submittedName>
        <fullName evidence="8">L-2,4-diaminobutyrate decarboxylase</fullName>
    </submittedName>
</protein>
<evidence type="ECO:0000256" key="7">
    <source>
        <dbReference type="RuleBase" id="RU000382"/>
    </source>
</evidence>
<dbReference type="Gene3D" id="1.20.1340.10">
    <property type="entry name" value="dopa decarboxylase, N-terminal domain"/>
    <property type="match status" value="1"/>
</dbReference>
<evidence type="ECO:0000256" key="2">
    <source>
        <dbReference type="ARBA" id="ARBA00009533"/>
    </source>
</evidence>
<dbReference type="Gene3D" id="3.90.1150.10">
    <property type="entry name" value="Aspartate Aminotransferase, domain 1"/>
    <property type="match status" value="1"/>
</dbReference>
<reference evidence="9" key="1">
    <citation type="submission" date="2019-10" db="EMBL/GenBank/DDBJ databases">
        <title>Streptomyces sp. nov., a novel actinobacterium isolated from alkaline environment.</title>
        <authorList>
            <person name="Golinska P."/>
        </authorList>
    </citation>
    <scope>NUCLEOTIDE SEQUENCE [LARGE SCALE GENOMIC DNA]</scope>
    <source>
        <strain evidence="9">DSM 42108</strain>
    </source>
</reference>
<accession>A0A7W3SZJ9</accession>
<feature type="modified residue" description="N6-(pyridoxal phosphate)lysine" evidence="6">
    <location>
        <position position="296"/>
    </location>
</feature>
<dbReference type="Gene3D" id="3.40.640.10">
    <property type="entry name" value="Type I PLP-dependent aspartate aminotransferase-like (Major domain)"/>
    <property type="match status" value="1"/>
</dbReference>
<dbReference type="PRINTS" id="PR00800">
    <property type="entry name" value="YHDCRBOXLASE"/>
</dbReference>
<name>A0A7W3SZJ9_9ACTN</name>
<dbReference type="SUPFAM" id="SSF53383">
    <property type="entry name" value="PLP-dependent transferases"/>
    <property type="match status" value="1"/>
</dbReference>
<dbReference type="InterPro" id="IPR010977">
    <property type="entry name" value="Aromatic_deC"/>
</dbReference>
<dbReference type="InterPro" id="IPR015424">
    <property type="entry name" value="PyrdxlP-dep_Trfase"/>
</dbReference>
<evidence type="ECO:0000313" key="9">
    <source>
        <dbReference type="Proteomes" id="UP000530234"/>
    </source>
</evidence>
<dbReference type="PANTHER" id="PTHR11999:SF70">
    <property type="entry name" value="MIP05841P"/>
    <property type="match status" value="1"/>
</dbReference>
<keyword evidence="5 7" id="KW-0456">Lyase</keyword>
<dbReference type="RefSeq" id="WP_323384002.1">
    <property type="nucleotide sequence ID" value="NZ_VKHS01000012.1"/>
</dbReference>
<dbReference type="Pfam" id="PF00282">
    <property type="entry name" value="Pyridoxal_deC"/>
    <property type="match status" value="1"/>
</dbReference>
<comment type="cofactor">
    <cofactor evidence="1 6 7">
        <name>pyridoxal 5'-phosphate</name>
        <dbReference type="ChEBI" id="CHEBI:597326"/>
    </cofactor>
</comment>
<gene>
    <name evidence="8" type="ORF">FOE67_01365</name>
</gene>
<evidence type="ECO:0000256" key="3">
    <source>
        <dbReference type="ARBA" id="ARBA00022793"/>
    </source>
</evidence>
<dbReference type="GO" id="GO:0006520">
    <property type="term" value="P:amino acid metabolic process"/>
    <property type="evidence" value="ECO:0007669"/>
    <property type="project" value="InterPro"/>
</dbReference>
<evidence type="ECO:0000313" key="8">
    <source>
        <dbReference type="EMBL" id="MBB0228192.1"/>
    </source>
</evidence>
<dbReference type="InterPro" id="IPR015422">
    <property type="entry name" value="PyrdxlP-dep_Trfase_small"/>
</dbReference>
<dbReference type="AlphaFoldDB" id="A0A7W3SZJ9"/>
<keyword evidence="3" id="KW-0210">Decarboxylase</keyword>
<dbReference type="GO" id="GO:0004058">
    <property type="term" value="F:aromatic-L-amino-acid decarboxylase activity"/>
    <property type="evidence" value="ECO:0007669"/>
    <property type="project" value="UniProtKB-ARBA"/>
</dbReference>
<evidence type="ECO:0000256" key="1">
    <source>
        <dbReference type="ARBA" id="ARBA00001933"/>
    </source>
</evidence>
<evidence type="ECO:0000256" key="5">
    <source>
        <dbReference type="ARBA" id="ARBA00023239"/>
    </source>
</evidence>
<dbReference type="PANTHER" id="PTHR11999">
    <property type="entry name" value="GROUP II PYRIDOXAL-5-PHOSPHATE DECARBOXYLASE"/>
    <property type="match status" value="1"/>
</dbReference>
<comment type="caution">
    <text evidence="8">The sequence shown here is derived from an EMBL/GenBank/DDBJ whole genome shotgun (WGS) entry which is preliminary data.</text>
</comment>
<proteinExistence type="inferred from homology"/>
<dbReference type="InterPro" id="IPR015421">
    <property type="entry name" value="PyrdxlP-dep_Trfase_major"/>
</dbReference>
<comment type="similarity">
    <text evidence="2 7">Belongs to the group II decarboxylase family.</text>
</comment>
<dbReference type="InterPro" id="IPR002129">
    <property type="entry name" value="PyrdxlP-dep_de-COase"/>
</dbReference>
<keyword evidence="4 6" id="KW-0663">Pyridoxal phosphate</keyword>
<evidence type="ECO:0000256" key="6">
    <source>
        <dbReference type="PIRSR" id="PIRSR602129-50"/>
    </source>
</evidence>
<dbReference type="EMBL" id="VKHS01000012">
    <property type="protein sequence ID" value="MBB0228192.1"/>
    <property type="molecule type" value="Genomic_DNA"/>
</dbReference>
<keyword evidence="9" id="KW-1185">Reference proteome</keyword>
<evidence type="ECO:0000256" key="4">
    <source>
        <dbReference type="ARBA" id="ARBA00022898"/>
    </source>
</evidence>
<dbReference type="GO" id="GO:0019752">
    <property type="term" value="P:carboxylic acid metabolic process"/>
    <property type="evidence" value="ECO:0007669"/>
    <property type="project" value="InterPro"/>
</dbReference>
<dbReference type="GO" id="GO:0030170">
    <property type="term" value="F:pyridoxal phosphate binding"/>
    <property type="evidence" value="ECO:0007669"/>
    <property type="project" value="InterPro"/>
</dbReference>
<organism evidence="8 9">
    <name type="scientific">Streptomyces calidiresistens</name>
    <dbReference type="NCBI Taxonomy" id="1485586"/>
    <lineage>
        <taxon>Bacteria</taxon>
        <taxon>Bacillati</taxon>
        <taxon>Actinomycetota</taxon>
        <taxon>Actinomycetes</taxon>
        <taxon>Kitasatosporales</taxon>
        <taxon>Streptomycetaceae</taxon>
        <taxon>Streptomyces</taxon>
    </lineage>
</organism>
<dbReference type="Proteomes" id="UP000530234">
    <property type="component" value="Unassembled WGS sequence"/>
</dbReference>
<sequence>MAPEHELRLPEETMRALGHRVIDAIVDHLTGMAAGPVGGRPTEEVMARLASEPLPRAGAADPGKVLDEVHELLRTGNTHPDHPRFLAFVPGPGTYTGVLAAALAAGFAVPTGWRLTGPVSTAVELTTIRWLAGLLGLPEGTGGLFVSGGSTANLTALTVAREEVLKGEGTHLGTAYCSDQTHFSVERALRVLGIGADRVRRLPADTGQRLAPGPLAARVEEDRRAGLLPFAVIANAGTVGTGAVDPLPELAAFCRAEGLWLHVDGAFGAAAALVEEGRAALAGLPLADSLSVDPHKWLFQPAELGCVLLRSPAGLRRTFGVSMPSYLAGAHASGDPLPDPDEGVDFMHHGIQQTREFRALKLWLSLKVFGADAFGGAVAHGIDTARRLGRFIDSHPGTELVTPPSLAVLTFRCVPVVGEDVPDECVDRACLDLMAEGDALVMPTTVAGRRVFRICTINPRTDFTELCEVVVRLHELWSARAEAAGDATARTPGGPA</sequence>